<dbReference type="Pfam" id="PF00528">
    <property type="entry name" value="BPD_transp_1"/>
    <property type="match status" value="1"/>
</dbReference>
<dbReference type="KEGG" id="rha:RHA1_ro09046"/>
<evidence type="ECO:0000256" key="4">
    <source>
        <dbReference type="ARBA" id="ARBA00022692"/>
    </source>
</evidence>
<evidence type="ECO:0000256" key="8">
    <source>
        <dbReference type="SAM" id="MobiDB-lite"/>
    </source>
</evidence>
<keyword evidence="4 7" id="KW-0812">Transmembrane</keyword>
<feature type="region of interest" description="Disordered" evidence="8">
    <location>
        <begin position="1"/>
        <end position="42"/>
    </location>
</feature>
<dbReference type="InterPro" id="IPR035906">
    <property type="entry name" value="MetI-like_sf"/>
</dbReference>
<dbReference type="InterPro" id="IPR000515">
    <property type="entry name" value="MetI-like"/>
</dbReference>
<feature type="transmembrane region" description="Helical" evidence="7">
    <location>
        <begin position="148"/>
        <end position="167"/>
    </location>
</feature>
<dbReference type="GO" id="GO:0005886">
    <property type="term" value="C:plasma membrane"/>
    <property type="evidence" value="ECO:0007669"/>
    <property type="project" value="UniProtKB-SubCell"/>
</dbReference>
<dbReference type="PATRIC" id="fig|101510.16.peg.8328"/>
<organism evidence="10 11">
    <name type="scientific">Rhodococcus jostii (strain RHA1)</name>
    <dbReference type="NCBI Taxonomy" id="101510"/>
    <lineage>
        <taxon>Bacteria</taxon>
        <taxon>Bacillati</taxon>
        <taxon>Actinomycetota</taxon>
        <taxon>Actinomycetes</taxon>
        <taxon>Mycobacteriales</taxon>
        <taxon>Nocardiaceae</taxon>
        <taxon>Rhodococcus</taxon>
    </lineage>
</organism>
<dbReference type="PANTHER" id="PTHR43386">
    <property type="entry name" value="OLIGOPEPTIDE TRANSPORT SYSTEM PERMEASE PROTEIN APPC"/>
    <property type="match status" value="1"/>
</dbReference>
<reference evidence="11" key="1">
    <citation type="journal article" date="2006" name="Proc. Natl. Acad. Sci. U.S.A.">
        <title>The complete genome of Rhodococcus sp. RHA1 provides insights into a catabolic powerhouse.</title>
        <authorList>
            <person name="McLeod M.P."/>
            <person name="Warren R.L."/>
            <person name="Hsiao W.W.L."/>
            <person name="Araki N."/>
            <person name="Myhre M."/>
            <person name="Fernandes C."/>
            <person name="Miyazawa D."/>
            <person name="Wong W."/>
            <person name="Lillquist A.L."/>
            <person name="Wang D."/>
            <person name="Dosanjh M."/>
            <person name="Hara H."/>
            <person name="Petrescu A."/>
            <person name="Morin R.D."/>
            <person name="Yang G."/>
            <person name="Stott J.M."/>
            <person name="Schein J.E."/>
            <person name="Shin H."/>
            <person name="Smailus D."/>
            <person name="Siddiqui A.S."/>
            <person name="Marra M.A."/>
            <person name="Jones S.J.M."/>
            <person name="Holt R."/>
            <person name="Brinkman F.S.L."/>
            <person name="Miyauchi K."/>
            <person name="Fukuda M."/>
            <person name="Davies J.E."/>
            <person name="Mohn W.W."/>
            <person name="Eltis L.D."/>
        </authorList>
    </citation>
    <scope>NUCLEOTIDE SEQUENCE [LARGE SCALE GENOMIC DNA]</scope>
    <source>
        <strain evidence="11">RHA1</strain>
    </source>
</reference>
<dbReference type="EMBL" id="CP000432">
    <property type="protein sequence ID" value="ABH00090.1"/>
    <property type="molecule type" value="Genomic_DNA"/>
</dbReference>
<name>Q0RX96_RHOJR</name>
<evidence type="ECO:0000256" key="5">
    <source>
        <dbReference type="ARBA" id="ARBA00022989"/>
    </source>
</evidence>
<dbReference type="HOGENOM" id="CLU_028518_5_1_11"/>
<accession>Q0RX96</accession>
<keyword evidence="6 7" id="KW-0472">Membrane</keyword>
<evidence type="ECO:0000256" key="2">
    <source>
        <dbReference type="ARBA" id="ARBA00022448"/>
    </source>
</evidence>
<geneLocation type="plasmid" evidence="10 11">
    <name>pRHL1</name>
</geneLocation>
<dbReference type="PANTHER" id="PTHR43386:SF1">
    <property type="entry name" value="D,D-DIPEPTIDE TRANSPORT SYSTEM PERMEASE PROTEIN DDPC-RELATED"/>
    <property type="match status" value="1"/>
</dbReference>
<comment type="similarity">
    <text evidence="7">Belongs to the binding-protein-dependent transport system permease family.</text>
</comment>
<keyword evidence="2 7" id="KW-0813">Transport</keyword>
<protein>
    <submittedName>
        <fullName evidence="10">ABC peptide transporter, permease component</fullName>
    </submittedName>
</protein>
<gene>
    <name evidence="10" type="ordered locus">RHA1_ro09046</name>
</gene>
<feature type="transmembrane region" description="Helical" evidence="7">
    <location>
        <begin position="173"/>
        <end position="192"/>
    </location>
</feature>
<dbReference type="SUPFAM" id="SSF161098">
    <property type="entry name" value="MetI-like"/>
    <property type="match status" value="1"/>
</dbReference>
<keyword evidence="3" id="KW-1003">Cell membrane</keyword>
<dbReference type="PROSITE" id="PS50928">
    <property type="entry name" value="ABC_TM1"/>
    <property type="match status" value="1"/>
</dbReference>
<feature type="domain" description="ABC transmembrane type-1" evidence="9">
    <location>
        <begin position="110"/>
        <end position="299"/>
    </location>
</feature>
<keyword evidence="5 7" id="KW-1133">Transmembrane helix</keyword>
<evidence type="ECO:0000259" key="9">
    <source>
        <dbReference type="PROSITE" id="PS50928"/>
    </source>
</evidence>
<dbReference type="AlphaFoldDB" id="Q0RX96"/>
<evidence type="ECO:0000256" key="7">
    <source>
        <dbReference type="RuleBase" id="RU363032"/>
    </source>
</evidence>
<evidence type="ECO:0000256" key="1">
    <source>
        <dbReference type="ARBA" id="ARBA00004651"/>
    </source>
</evidence>
<keyword evidence="10" id="KW-0614">Plasmid</keyword>
<evidence type="ECO:0000313" key="10">
    <source>
        <dbReference type="EMBL" id="ABH00090.1"/>
    </source>
</evidence>
<feature type="transmembrane region" description="Helical" evidence="7">
    <location>
        <begin position="47"/>
        <end position="69"/>
    </location>
</feature>
<feature type="transmembrane region" description="Helical" evidence="7">
    <location>
        <begin position="223"/>
        <end position="245"/>
    </location>
</feature>
<evidence type="ECO:0000256" key="3">
    <source>
        <dbReference type="ARBA" id="ARBA00022475"/>
    </source>
</evidence>
<dbReference type="OrthoDB" id="9812701at2"/>
<proteinExistence type="inferred from homology"/>
<dbReference type="CDD" id="cd06261">
    <property type="entry name" value="TM_PBP2"/>
    <property type="match status" value="1"/>
</dbReference>
<feature type="transmembrane region" description="Helical" evidence="7">
    <location>
        <begin position="280"/>
        <end position="298"/>
    </location>
</feature>
<feature type="transmembrane region" description="Helical" evidence="7">
    <location>
        <begin position="112"/>
        <end position="136"/>
    </location>
</feature>
<comment type="subcellular location">
    <subcellularLocation>
        <location evidence="1 7">Cell membrane</location>
        <topology evidence="1 7">Multi-pass membrane protein</topology>
    </subcellularLocation>
</comment>
<dbReference type="Proteomes" id="UP000008710">
    <property type="component" value="Plasmid pRHL1"/>
</dbReference>
<dbReference type="GO" id="GO:0055085">
    <property type="term" value="P:transmembrane transport"/>
    <property type="evidence" value="ECO:0007669"/>
    <property type="project" value="InterPro"/>
</dbReference>
<evidence type="ECO:0000256" key="6">
    <source>
        <dbReference type="ARBA" id="ARBA00023136"/>
    </source>
</evidence>
<evidence type="ECO:0000313" key="11">
    <source>
        <dbReference type="Proteomes" id="UP000008710"/>
    </source>
</evidence>
<dbReference type="InterPro" id="IPR050366">
    <property type="entry name" value="BP-dependent_transpt_permease"/>
</dbReference>
<dbReference type="Gene3D" id="1.10.3720.10">
    <property type="entry name" value="MetI-like"/>
    <property type="match status" value="1"/>
</dbReference>
<sequence length="312" mass="32548">MSTPIETPTRHPRGDGGTRGTESMPSAVPSDATPTATSSRRRKRRNVGALLGAIWLIGIVLAAVLASVLPISPPDAITDQYSLPPFEHASHILGTDQLGRDQLSRVIHGAQISLAVAIGATLLALVVGTALGLVAGYFRGGVDLTFDLGTNTVLAFPPLILLIALVAVMEPSIGTLAFGLGLVGVPTFARIARASTIAFANREFVIASKSLGSSTFRILFREILPNVLLPVFSFAIVVAASLVVAEGSLSFLGLGVPPPAPSWGGMIAAGRESLYEDPSLVLVPGLFFLLTVLALNLTGDWARDRIGRESSL</sequence>